<reference evidence="6" key="1">
    <citation type="submission" date="2009-10" db="EMBL/GenBank/DDBJ databases">
        <title>Diversity of trophic interactions inside an arsenic-rich microbial ecosystem.</title>
        <authorList>
            <person name="Bertin P.N."/>
            <person name="Heinrich-Salmeron A."/>
            <person name="Pelletier E."/>
            <person name="Goulhen-Chollet F."/>
            <person name="Arsene-Ploetze F."/>
            <person name="Gallien S."/>
            <person name="Calteau A."/>
            <person name="Vallenet D."/>
            <person name="Casiot C."/>
            <person name="Chane-Woon-Ming B."/>
            <person name="Giloteaux L."/>
            <person name="Barakat M."/>
            <person name="Bonnefoy V."/>
            <person name="Bruneel O."/>
            <person name="Chandler M."/>
            <person name="Cleiss J."/>
            <person name="Duran R."/>
            <person name="Elbaz-Poulichet F."/>
            <person name="Fonknechten N."/>
            <person name="Lauga B."/>
            <person name="Mornico D."/>
            <person name="Ortet P."/>
            <person name="Schaeffer C."/>
            <person name="Siguier P."/>
            <person name="Alexander Thil Smith A."/>
            <person name="Van Dorsselaer A."/>
            <person name="Weissenbach J."/>
            <person name="Medigue C."/>
            <person name="Le Paslier D."/>
        </authorList>
    </citation>
    <scope>NUCLEOTIDE SEQUENCE</scope>
</reference>
<gene>
    <name evidence="6" type="primary">hutH</name>
    <name evidence="6" type="ORF">CARN1_0936</name>
</gene>
<dbReference type="Gene3D" id="1.10.275.10">
    <property type="entry name" value="Fumarase/aspartase (N-terminal domain)"/>
    <property type="match status" value="1"/>
</dbReference>
<protein>
    <recommendedName>
        <fullName evidence="2">histidine ammonia-lyase</fullName>
        <ecNumber evidence="2">4.3.1.3</ecNumber>
    </recommendedName>
</protein>
<dbReference type="AlphaFoldDB" id="E6PJ14"/>
<name>E6PJ14_9ZZZZ</name>
<sequence>MSAAPTTVELDGRHLSLESIAAVAEGGARLRVTDEAMERVARARQFVEERFADGDAIYGVTTGFGRLANVQIDPADAALLQLNLVRSHAAGTGAPLEERYVRAASVLRVNSLAAGHSGIAPATLALLVETLNRGVTPVVPMQGSVGASGDLAPLAHMSLLLIGEGEAFYRGKRMLAAQALAEAGLVPVVLGAKEGLALINGTQVMTGIAALSLLQAQRLADSADLIAAMSLEGYLGTDAVFDRRINALRPHHGQRIVAARLRRFLEGSEIMQSHRACGRVQDPYSFRCIPVVHGAVRDSIDHARAVAEIEANSVTDNPLVFPEDRVFLSGGNFHGEPIALAIDFLKMAICEIASISERRLYLLLNAADRELPLFLARKSGLESGLMIVQYASAALVNDNKALAWPSSVDSIPTSAGQEDHVSMGMTSANNLVRVLDNVEGSLACELLGALAATDFRRPLRSARATDELYALARKEIAPLIGDRSPAPDITAARSLIRSGAVARIFARETID</sequence>
<dbReference type="GO" id="GO:0019556">
    <property type="term" value="P:L-histidine catabolic process to glutamate and formamide"/>
    <property type="evidence" value="ECO:0007669"/>
    <property type="project" value="UniProtKB-UniPathway"/>
</dbReference>
<evidence type="ECO:0000256" key="1">
    <source>
        <dbReference type="ARBA" id="ARBA00005113"/>
    </source>
</evidence>
<proteinExistence type="inferred from homology"/>
<dbReference type="NCBIfam" id="TIGR01225">
    <property type="entry name" value="hutH"/>
    <property type="match status" value="1"/>
</dbReference>
<keyword evidence="3" id="KW-0369">Histidine metabolism</keyword>
<dbReference type="InterPro" id="IPR001106">
    <property type="entry name" value="Aromatic_Lyase"/>
</dbReference>
<dbReference type="Pfam" id="PF00221">
    <property type="entry name" value="Lyase_aromatic"/>
    <property type="match status" value="1"/>
</dbReference>
<comment type="pathway">
    <text evidence="1">Amino-acid degradation; L-histidine degradation into L-glutamate; N-formimidoyl-L-glutamate from L-histidine: step 1/3.</text>
</comment>
<evidence type="ECO:0000256" key="3">
    <source>
        <dbReference type="ARBA" id="ARBA00022808"/>
    </source>
</evidence>
<evidence type="ECO:0000313" key="6">
    <source>
        <dbReference type="EMBL" id="CBH76456.1"/>
    </source>
</evidence>
<keyword evidence="4 6" id="KW-0456">Lyase</keyword>
<dbReference type="InterPro" id="IPR005921">
    <property type="entry name" value="HutH"/>
</dbReference>
<dbReference type="GO" id="GO:0019557">
    <property type="term" value="P:L-histidine catabolic process to glutamate and formate"/>
    <property type="evidence" value="ECO:0007669"/>
    <property type="project" value="UniProtKB-UniPathway"/>
</dbReference>
<accession>E6PJ14</accession>
<dbReference type="Gene3D" id="1.20.200.10">
    <property type="entry name" value="Fumarase/aspartase (Central domain)"/>
    <property type="match status" value="1"/>
</dbReference>
<dbReference type="InterPro" id="IPR022313">
    <property type="entry name" value="Phe/His_NH3-lyase_AS"/>
</dbReference>
<dbReference type="NCBIfam" id="NF006871">
    <property type="entry name" value="PRK09367.1"/>
    <property type="match status" value="1"/>
</dbReference>
<dbReference type="GO" id="GO:0004397">
    <property type="term" value="F:histidine ammonia-lyase activity"/>
    <property type="evidence" value="ECO:0007669"/>
    <property type="project" value="UniProtKB-EC"/>
</dbReference>
<dbReference type="CDD" id="cd00332">
    <property type="entry name" value="PAL-HAL"/>
    <property type="match status" value="1"/>
</dbReference>
<organism evidence="6">
    <name type="scientific">mine drainage metagenome</name>
    <dbReference type="NCBI Taxonomy" id="410659"/>
    <lineage>
        <taxon>unclassified sequences</taxon>
        <taxon>metagenomes</taxon>
        <taxon>ecological metagenomes</taxon>
    </lineage>
</organism>
<evidence type="ECO:0000256" key="2">
    <source>
        <dbReference type="ARBA" id="ARBA00012994"/>
    </source>
</evidence>
<dbReference type="InterPro" id="IPR008948">
    <property type="entry name" value="L-Aspartase-like"/>
</dbReference>
<dbReference type="PROSITE" id="PS00488">
    <property type="entry name" value="PAL_HISTIDASE"/>
    <property type="match status" value="1"/>
</dbReference>
<dbReference type="EC" id="4.3.1.3" evidence="2"/>
<dbReference type="PANTHER" id="PTHR10362">
    <property type="entry name" value="HISTIDINE AMMONIA-LYASE"/>
    <property type="match status" value="1"/>
</dbReference>
<dbReference type="FunFam" id="1.10.275.10:FF:000005">
    <property type="entry name" value="Histidine ammonia-lyase"/>
    <property type="match status" value="1"/>
</dbReference>
<dbReference type="SUPFAM" id="SSF48557">
    <property type="entry name" value="L-aspartase-like"/>
    <property type="match status" value="1"/>
</dbReference>
<dbReference type="EMBL" id="CABL01000019">
    <property type="protein sequence ID" value="CBH76456.1"/>
    <property type="molecule type" value="Genomic_DNA"/>
</dbReference>
<dbReference type="UniPathway" id="UPA00379">
    <property type="reaction ID" value="UER00549"/>
</dbReference>
<evidence type="ECO:0000256" key="4">
    <source>
        <dbReference type="ARBA" id="ARBA00023239"/>
    </source>
</evidence>
<comment type="catalytic activity">
    <reaction evidence="5">
        <text>L-histidine = trans-urocanate + NH4(+)</text>
        <dbReference type="Rhea" id="RHEA:21232"/>
        <dbReference type="ChEBI" id="CHEBI:17771"/>
        <dbReference type="ChEBI" id="CHEBI:28938"/>
        <dbReference type="ChEBI" id="CHEBI:57595"/>
        <dbReference type="EC" id="4.3.1.3"/>
    </reaction>
</comment>
<evidence type="ECO:0000256" key="5">
    <source>
        <dbReference type="ARBA" id="ARBA00049269"/>
    </source>
</evidence>
<comment type="caution">
    <text evidence="6">The sequence shown here is derived from an EMBL/GenBank/DDBJ whole genome shotgun (WGS) entry which is preliminary data.</text>
</comment>
<dbReference type="FunFam" id="1.20.200.10:FF:000003">
    <property type="entry name" value="Histidine ammonia-lyase"/>
    <property type="match status" value="1"/>
</dbReference>
<dbReference type="InterPro" id="IPR024083">
    <property type="entry name" value="Fumarase/histidase_N"/>
</dbReference>
<dbReference type="GO" id="GO:0005737">
    <property type="term" value="C:cytoplasm"/>
    <property type="evidence" value="ECO:0007669"/>
    <property type="project" value="InterPro"/>
</dbReference>
<dbReference type="HAMAP" id="MF_00229">
    <property type="entry name" value="His_ammonia_lyase"/>
    <property type="match status" value="1"/>
</dbReference>